<dbReference type="AlphaFoldDB" id="A0AAP0NU72"/>
<dbReference type="EMBL" id="JBBNAG010000007">
    <property type="protein sequence ID" value="KAK9118374.1"/>
    <property type="molecule type" value="Genomic_DNA"/>
</dbReference>
<organism evidence="2 3">
    <name type="scientific">Stephania cephalantha</name>
    <dbReference type="NCBI Taxonomy" id="152367"/>
    <lineage>
        <taxon>Eukaryota</taxon>
        <taxon>Viridiplantae</taxon>
        <taxon>Streptophyta</taxon>
        <taxon>Embryophyta</taxon>
        <taxon>Tracheophyta</taxon>
        <taxon>Spermatophyta</taxon>
        <taxon>Magnoliopsida</taxon>
        <taxon>Ranunculales</taxon>
        <taxon>Menispermaceae</taxon>
        <taxon>Menispermoideae</taxon>
        <taxon>Cissampelideae</taxon>
        <taxon>Stephania</taxon>
    </lineage>
</organism>
<reference evidence="2 3" key="1">
    <citation type="submission" date="2024-01" db="EMBL/GenBank/DDBJ databases">
        <title>Genome assemblies of Stephania.</title>
        <authorList>
            <person name="Yang L."/>
        </authorList>
    </citation>
    <scope>NUCLEOTIDE SEQUENCE [LARGE SCALE GENOMIC DNA]</scope>
    <source>
        <strain evidence="2">JXDWG</strain>
        <tissue evidence="2">Leaf</tissue>
    </source>
</reference>
<feature type="compositionally biased region" description="Basic and acidic residues" evidence="1">
    <location>
        <begin position="605"/>
        <end position="651"/>
    </location>
</feature>
<dbReference type="InterPro" id="IPR015915">
    <property type="entry name" value="Kelch-typ_b-propeller"/>
</dbReference>
<accession>A0AAP0NU72</accession>
<gene>
    <name evidence="2" type="ORF">Scep_016467</name>
</gene>
<feature type="region of interest" description="Disordered" evidence="1">
    <location>
        <begin position="532"/>
        <end position="673"/>
    </location>
</feature>
<dbReference type="PANTHER" id="PTHR23244:SF471">
    <property type="entry name" value="GUANINE NUCLEOTIDE-BINDING PROTEIN SUBUNIT BETA 1-RELATED"/>
    <property type="match status" value="1"/>
</dbReference>
<dbReference type="SUPFAM" id="SSF117281">
    <property type="entry name" value="Kelch motif"/>
    <property type="match status" value="1"/>
</dbReference>
<feature type="compositionally biased region" description="Polar residues" evidence="1">
    <location>
        <begin position="536"/>
        <end position="561"/>
    </location>
</feature>
<dbReference type="Pfam" id="PF24681">
    <property type="entry name" value="Kelch_KLHDC2_KLHL20_DRC7"/>
    <property type="match status" value="1"/>
</dbReference>
<dbReference type="PANTHER" id="PTHR23244">
    <property type="entry name" value="KELCH REPEAT DOMAIN"/>
    <property type="match status" value="1"/>
</dbReference>
<keyword evidence="3" id="KW-1185">Reference proteome</keyword>
<feature type="compositionally biased region" description="Basic and acidic residues" evidence="1">
    <location>
        <begin position="566"/>
        <end position="582"/>
    </location>
</feature>
<dbReference type="Gene3D" id="2.120.10.80">
    <property type="entry name" value="Kelch-type beta propeller"/>
    <property type="match status" value="2"/>
</dbReference>
<comment type="caution">
    <text evidence="2">The sequence shown here is derived from an EMBL/GenBank/DDBJ whole genome shotgun (WGS) entry which is preliminary data.</text>
</comment>
<evidence type="ECO:0000256" key="1">
    <source>
        <dbReference type="SAM" id="MobiDB-lite"/>
    </source>
</evidence>
<dbReference type="Proteomes" id="UP001419268">
    <property type="component" value="Unassembled WGS sequence"/>
</dbReference>
<name>A0AAP0NU72_9MAGN</name>
<proteinExistence type="predicted"/>
<evidence type="ECO:0000313" key="3">
    <source>
        <dbReference type="Proteomes" id="UP001419268"/>
    </source>
</evidence>
<feature type="compositionally biased region" description="Polar residues" evidence="1">
    <location>
        <begin position="591"/>
        <end position="603"/>
    </location>
</feature>
<sequence length="720" mass="79713">MRWEKVHLSSSRLRETGEGKKSPGRKGGIFGPGKRWGHTCNSVRGGRFLYVFGGYGKDNCQTNDVHVFDTSDFHFLFNTHFLTFLCFGRASAVCINARQTWSKPMVKGLPPSPRDSHSCTTVGNNLFVFGGTDGKVPLKDLHVLDTSANMWLSPTVRGMGPEAREGHSAALVGKRLFIFGGCGKSQSNSEEIYYNDLYILDTETFEWRCAVPSGTPPSARDSHTCSSWKNKIIVVAGEDASDYYLSDVHILDTETFVWRELNALGQILPPRAGHSAVTLGKNLFIFGGFTDDRNLYDDLHLLNLETGVWTKVLASGQVPSARFSVAGDCLDASKGLLVFIGGCNEHLEALDDMFYLHTDILVENGQEEHRPVSLRKELKRKCLEQYTPAGLPAIDKIAPQLRSVPDMSLPMPLPSYVQSQTKSSPVYELRPPQEKLFEAKVTEAFQYGYTIETTIDGKPLRGILFSHKPAFAHTDGTHLSRKSINDGVGSLNLNDYGSPVPDTDTPMHDMKEDHKLTDDAHTKESALQGFPMEITPASNSKNSTSFDVLQPQMSPENSKTSMLPPDSREDKMEYRPKSDINSDKVVPSESLVDTIQNVASADNSLIHDSREEKMDDRPNSENNNAREEKMDARLNSENNNAREEKMDDRPNGENNVNVVPSGSPAETTKNVASPNNSLTQALIYSDILSVISRLNHVAKCSHPSDFVPIVVNLSNPSCRR</sequence>
<feature type="compositionally biased region" description="Polar residues" evidence="1">
    <location>
        <begin position="652"/>
        <end position="673"/>
    </location>
</feature>
<evidence type="ECO:0000313" key="2">
    <source>
        <dbReference type="EMBL" id="KAK9118374.1"/>
    </source>
</evidence>
<protein>
    <submittedName>
        <fullName evidence="2">Uncharacterized protein</fullName>
    </submittedName>
</protein>
<feature type="compositionally biased region" description="Basic and acidic residues" evidence="1">
    <location>
        <begin position="1"/>
        <end position="21"/>
    </location>
</feature>
<feature type="region of interest" description="Disordered" evidence="1">
    <location>
        <begin position="1"/>
        <end position="30"/>
    </location>
</feature>